<evidence type="ECO:0000313" key="3">
    <source>
        <dbReference type="Proteomes" id="UP000198963"/>
    </source>
</evidence>
<organism evidence="2 3">
    <name type="scientific">Winogradskyella sediminis</name>
    <dbReference type="NCBI Taxonomy" id="1382466"/>
    <lineage>
        <taxon>Bacteria</taxon>
        <taxon>Pseudomonadati</taxon>
        <taxon>Bacteroidota</taxon>
        <taxon>Flavobacteriia</taxon>
        <taxon>Flavobacteriales</taxon>
        <taxon>Flavobacteriaceae</taxon>
        <taxon>Winogradskyella</taxon>
    </lineage>
</organism>
<dbReference type="Proteomes" id="UP000198963">
    <property type="component" value="Chromosome I"/>
</dbReference>
<evidence type="ECO:0000313" key="2">
    <source>
        <dbReference type="EMBL" id="SDS93641.1"/>
    </source>
</evidence>
<dbReference type="AlphaFoldDB" id="A0A1H1WAD5"/>
<feature type="compositionally biased region" description="Acidic residues" evidence="1">
    <location>
        <begin position="221"/>
        <end position="235"/>
    </location>
</feature>
<proteinExistence type="predicted"/>
<dbReference type="STRING" id="1249933.SAMN04489797_2801"/>
<sequence length="330" mass="36967">MERYNFTNPLFLLKIEPMIRRFFILLCFALFTTCDDGDILTVDLEFEGVLAQCDNFEEYHLIYDTNSDPNEALILIFPKSTTNDALFTSPTTEGSPVELTINASTVRFIYRTYNRTITASDICAILPPFDLAILDDYEARSGTIQVTSTYEDDDNDGVPTAFEGVSGLPDDDGIYYDSLDTDDDGIPDYIDIDDDGDNVLTKNEINDSDDDDDPTTNPLDTDGDGTPDYLDKDDDGDLILTRYEDTNGENGPGDDRVSVNGVLVAHYLNDEESIAYIPDPNEDYIAFTNEFTRTVETHFIITDIDLEILRSTIIDMGTRTTVLSSDDFLD</sequence>
<evidence type="ECO:0008006" key="4">
    <source>
        <dbReference type="Google" id="ProtNLM"/>
    </source>
</evidence>
<gene>
    <name evidence="2" type="ORF">SAMN04489797_2801</name>
</gene>
<name>A0A1H1WAD5_9FLAO</name>
<keyword evidence="3" id="KW-1185">Reference proteome</keyword>
<dbReference type="GO" id="GO:0005509">
    <property type="term" value="F:calcium ion binding"/>
    <property type="evidence" value="ECO:0007669"/>
    <property type="project" value="InterPro"/>
</dbReference>
<reference evidence="2 3" key="1">
    <citation type="submission" date="2016-10" db="EMBL/GenBank/DDBJ databases">
        <authorList>
            <person name="Varghese N."/>
            <person name="Submissions S."/>
        </authorList>
    </citation>
    <scope>NUCLEOTIDE SEQUENCE [LARGE SCALE GENOMIC DNA]</scope>
    <source>
        <strain evidence="2 3">RHA_55</strain>
    </source>
</reference>
<evidence type="ECO:0000256" key="1">
    <source>
        <dbReference type="SAM" id="MobiDB-lite"/>
    </source>
</evidence>
<accession>A0A1H1WAD5</accession>
<feature type="region of interest" description="Disordered" evidence="1">
    <location>
        <begin position="189"/>
        <end position="235"/>
    </location>
</feature>
<feature type="region of interest" description="Disordered" evidence="1">
    <location>
        <begin position="150"/>
        <end position="171"/>
    </location>
</feature>
<dbReference type="Gene3D" id="4.10.1080.10">
    <property type="entry name" value="TSP type-3 repeat"/>
    <property type="match status" value="1"/>
</dbReference>
<protein>
    <recommendedName>
        <fullName evidence="4">Calcium-binding protein</fullName>
    </recommendedName>
</protein>
<dbReference type="EMBL" id="LT629774">
    <property type="protein sequence ID" value="SDS93641.1"/>
    <property type="molecule type" value="Genomic_DNA"/>
</dbReference>
<dbReference type="InterPro" id="IPR028974">
    <property type="entry name" value="TSP_type-3_rpt"/>
</dbReference>